<keyword evidence="6 9" id="KW-0547">Nucleotide-binding</keyword>
<comment type="cofactor">
    <cofactor evidence="9">
        <name>Mg(2+)</name>
        <dbReference type="ChEBI" id="CHEBI:18420"/>
    </cofactor>
    <text evidence="9">Binds 1 Mg(2+) ion per subunit.</text>
</comment>
<protein>
    <recommendedName>
        <fullName evidence="9">Vesicle-fusing ATPase</fullName>
        <ecNumber evidence="9">3.6.4.6</ecNumber>
    </recommendedName>
</protein>
<evidence type="ECO:0000256" key="1">
    <source>
        <dbReference type="ARBA" id="ARBA00004496"/>
    </source>
</evidence>
<evidence type="ECO:0000256" key="8">
    <source>
        <dbReference type="ARBA" id="ARBA00022927"/>
    </source>
</evidence>
<keyword evidence="12" id="KW-1185">Reference proteome</keyword>
<keyword evidence="9" id="KW-0931">ER-Golgi transport</keyword>
<keyword evidence="9" id="KW-0378">Hydrolase</keyword>
<dbReference type="FunFam" id="3.40.50.300:FF:000187">
    <property type="entry name" value="Vesicular-fusion ATPase SEC18"/>
    <property type="match status" value="1"/>
</dbReference>
<dbReference type="Pfam" id="PF00004">
    <property type="entry name" value="AAA"/>
    <property type="match status" value="2"/>
</dbReference>
<sequence>MTEHEVRVASLPASELTVKNSVVVDTDTFVDFNYVKIAKGSLCWCYSLIHVEGMTANSIGMSKLYRDAIGKEGDKVIISPLEIDPHHLSAHIVVITLAFRERVDKKQPQYDTTIIRDNLLLKSAMYLMVSERQKLVITPGLHDKHKIFIGTVVNIGSINGERMEFGVITNATKIQFASSDETYLKLSGGFVCADSARPLINPEWDFNSLGIGGLSKEFSDIFRRAFSSRVFPQEMIEKLGLKHVKGILLHGPPGTGKTLMARQIGKMLNTTTPKLVSGPEILNKYVGESEAAVRKLFEDAEREQKAKGTKSNLHMIIFDEIDAICKQRGTVVGGTGVNDSVVNQLLSKLDGVEQINNVLVIGMTNRKDMIDEALLRPGRLEVHMEIGLPNEEGRMEILNIHSSKMISNKLLASDVDLQEIAHITKNFSGAELEGLIRTAQSTAMNRQIEIKDSVRLRTQALSELIVTKEDFAHALEYDIRPAYGYKKEELDHYFLQGIIPWGVEFEKCQREIESLTYLIKHSPDTPLASILVHGPDGSGKTALAVSMALSSLFPFVRILSPENMIGFTEASKCQAIKKMFDDAYKSELSCIVVDDIERIIDYVCVGPRFANNSLQTLLVLLKRFPPKRHKLLIIGTTSEREALTSMGINKVFTKLCHLPAITSTRDLCCVLEARDIPRTVIENVSTQADTVNMRSMHIGIKKLLTFIDEAKHTPKNITQTLLDLIMDESNNFSIM</sequence>
<comment type="caution">
    <text evidence="11">The sequence shown here is derived from an EMBL/GenBank/DDBJ whole genome shotgun (WGS) entry which is preliminary data.</text>
</comment>
<comment type="function">
    <text evidence="9">Required for vesicle-mediated transport. Catalyzes the fusion of transport vesicles within the Golgi cisternae. Is also required for transport from the endoplasmic reticulum to the Golgi stack. Seems to function as a fusion protein required for the delivery of cargo proteins to all compartments of the Golgi stack independent of vesicle origin.</text>
</comment>
<name>A0AAV7JRQ0_9METZ</name>
<evidence type="ECO:0000256" key="5">
    <source>
        <dbReference type="ARBA" id="ARBA00022737"/>
    </source>
</evidence>
<dbReference type="GO" id="GO:0046872">
    <property type="term" value="F:metal ion binding"/>
    <property type="evidence" value="ECO:0007669"/>
    <property type="project" value="UniProtKB-UniRule"/>
</dbReference>
<dbReference type="Proteomes" id="UP001165289">
    <property type="component" value="Unassembled WGS sequence"/>
</dbReference>
<keyword evidence="8 9" id="KW-0653">Protein transport</keyword>
<dbReference type="InterPro" id="IPR003593">
    <property type="entry name" value="AAA+_ATPase"/>
</dbReference>
<dbReference type="EMBL" id="JAKMXF010000302">
    <property type="protein sequence ID" value="KAI6651677.1"/>
    <property type="molecule type" value="Genomic_DNA"/>
</dbReference>
<evidence type="ECO:0000313" key="11">
    <source>
        <dbReference type="EMBL" id="KAI6651677.1"/>
    </source>
</evidence>
<evidence type="ECO:0000256" key="7">
    <source>
        <dbReference type="ARBA" id="ARBA00022840"/>
    </source>
</evidence>
<keyword evidence="9" id="KW-0460">Magnesium</keyword>
<comment type="subcellular location">
    <subcellularLocation>
        <location evidence="1 9">Cytoplasm</location>
    </subcellularLocation>
</comment>
<evidence type="ECO:0000313" key="12">
    <source>
        <dbReference type="Proteomes" id="UP001165289"/>
    </source>
</evidence>
<evidence type="ECO:0000256" key="9">
    <source>
        <dbReference type="RuleBase" id="RU367045"/>
    </source>
</evidence>
<dbReference type="GO" id="GO:0005524">
    <property type="term" value="F:ATP binding"/>
    <property type="evidence" value="ECO:0007669"/>
    <property type="project" value="UniProtKB-UniRule"/>
</dbReference>
<dbReference type="Gene3D" id="1.10.8.60">
    <property type="match status" value="1"/>
</dbReference>
<dbReference type="GO" id="GO:0005795">
    <property type="term" value="C:Golgi stack"/>
    <property type="evidence" value="ECO:0007669"/>
    <property type="project" value="TreeGrafter"/>
</dbReference>
<dbReference type="SUPFAM" id="SSF52540">
    <property type="entry name" value="P-loop containing nucleoside triphosphate hydrolases"/>
    <property type="match status" value="2"/>
</dbReference>
<comment type="catalytic activity">
    <reaction evidence="9">
        <text>ATP + H2O = ADP + phosphate + H(+)</text>
        <dbReference type="Rhea" id="RHEA:13065"/>
        <dbReference type="ChEBI" id="CHEBI:15377"/>
        <dbReference type="ChEBI" id="CHEBI:15378"/>
        <dbReference type="ChEBI" id="CHEBI:30616"/>
        <dbReference type="ChEBI" id="CHEBI:43474"/>
        <dbReference type="ChEBI" id="CHEBI:456216"/>
        <dbReference type="EC" id="3.6.4.6"/>
    </reaction>
</comment>
<dbReference type="AlphaFoldDB" id="A0AAV7JRQ0"/>
<evidence type="ECO:0000256" key="2">
    <source>
        <dbReference type="ARBA" id="ARBA00006914"/>
    </source>
</evidence>
<dbReference type="GO" id="GO:0043001">
    <property type="term" value="P:Golgi to plasma membrane protein transport"/>
    <property type="evidence" value="ECO:0007669"/>
    <property type="project" value="TreeGrafter"/>
</dbReference>
<evidence type="ECO:0000259" key="10">
    <source>
        <dbReference type="SMART" id="SM00382"/>
    </source>
</evidence>
<evidence type="ECO:0000256" key="4">
    <source>
        <dbReference type="ARBA" id="ARBA00022490"/>
    </source>
</evidence>
<dbReference type="GO" id="GO:0016887">
    <property type="term" value="F:ATP hydrolysis activity"/>
    <property type="evidence" value="ECO:0007669"/>
    <property type="project" value="InterPro"/>
</dbReference>
<keyword evidence="7 9" id="KW-0067">ATP-binding</keyword>
<dbReference type="InterPro" id="IPR003960">
    <property type="entry name" value="ATPase_AAA_CS"/>
</dbReference>
<evidence type="ECO:0000256" key="3">
    <source>
        <dbReference type="ARBA" id="ARBA00022448"/>
    </source>
</evidence>
<accession>A0AAV7JRQ0</accession>
<dbReference type="Gene3D" id="3.40.50.300">
    <property type="entry name" value="P-loop containing nucleotide triphosphate hydrolases"/>
    <property type="match status" value="2"/>
</dbReference>
<proteinExistence type="inferred from homology"/>
<keyword evidence="5" id="KW-0677">Repeat</keyword>
<feature type="domain" description="AAA+ ATPase" evidence="10">
    <location>
        <begin position="526"/>
        <end position="662"/>
    </location>
</feature>
<gene>
    <name evidence="11" type="ORF">LOD99_4925</name>
</gene>
<keyword evidence="3 9" id="KW-0813">Transport</keyword>
<evidence type="ECO:0000256" key="6">
    <source>
        <dbReference type="ARBA" id="ARBA00022741"/>
    </source>
</evidence>
<dbReference type="InterPro" id="IPR027417">
    <property type="entry name" value="P-loop_NTPase"/>
</dbReference>
<organism evidence="11 12">
    <name type="scientific">Oopsacas minuta</name>
    <dbReference type="NCBI Taxonomy" id="111878"/>
    <lineage>
        <taxon>Eukaryota</taxon>
        <taxon>Metazoa</taxon>
        <taxon>Porifera</taxon>
        <taxon>Hexactinellida</taxon>
        <taxon>Hexasterophora</taxon>
        <taxon>Lyssacinosida</taxon>
        <taxon>Leucopsacidae</taxon>
        <taxon>Oopsacas</taxon>
    </lineage>
</organism>
<dbReference type="PANTHER" id="PTHR23078:SF3">
    <property type="entry name" value="VESICLE-FUSING ATPASE"/>
    <property type="match status" value="1"/>
</dbReference>
<dbReference type="PROSITE" id="PS00674">
    <property type="entry name" value="AAA"/>
    <property type="match status" value="1"/>
</dbReference>
<dbReference type="PANTHER" id="PTHR23078">
    <property type="entry name" value="VESICULAR-FUSION PROTEIN NSF"/>
    <property type="match status" value="1"/>
</dbReference>
<dbReference type="FunFam" id="3.40.50.300:FF:000166">
    <property type="entry name" value="vesicle-fusing ATPase isoform X1"/>
    <property type="match status" value="1"/>
</dbReference>
<dbReference type="EC" id="3.6.4.6" evidence="9"/>
<dbReference type="GO" id="GO:0035494">
    <property type="term" value="P:SNARE complex disassembly"/>
    <property type="evidence" value="ECO:0007669"/>
    <property type="project" value="InterPro"/>
</dbReference>
<reference evidence="11 12" key="1">
    <citation type="journal article" date="2023" name="BMC Biol.">
        <title>The compact genome of the sponge Oopsacas minuta (Hexactinellida) is lacking key metazoan core genes.</title>
        <authorList>
            <person name="Santini S."/>
            <person name="Schenkelaars Q."/>
            <person name="Jourda C."/>
            <person name="Duchesne M."/>
            <person name="Belahbib H."/>
            <person name="Rocher C."/>
            <person name="Selva M."/>
            <person name="Riesgo A."/>
            <person name="Vervoort M."/>
            <person name="Leys S.P."/>
            <person name="Kodjabachian L."/>
            <person name="Le Bivic A."/>
            <person name="Borchiellini C."/>
            <person name="Claverie J.M."/>
            <person name="Renard E."/>
        </authorList>
    </citation>
    <scope>NUCLEOTIDE SEQUENCE [LARGE SCALE GENOMIC DNA]</scope>
    <source>
        <strain evidence="11">SPO-2</strain>
    </source>
</reference>
<dbReference type="CDD" id="cd00009">
    <property type="entry name" value="AAA"/>
    <property type="match status" value="1"/>
</dbReference>
<dbReference type="InterPro" id="IPR039812">
    <property type="entry name" value="Vesicle-fus_ATPase"/>
</dbReference>
<keyword evidence="4 9" id="KW-0963">Cytoplasm</keyword>
<dbReference type="GO" id="GO:0006891">
    <property type="term" value="P:intra-Golgi vesicle-mediated transport"/>
    <property type="evidence" value="ECO:0007669"/>
    <property type="project" value="TreeGrafter"/>
</dbReference>
<dbReference type="SMART" id="SM00382">
    <property type="entry name" value="AAA"/>
    <property type="match status" value="2"/>
</dbReference>
<dbReference type="Pfam" id="PF17862">
    <property type="entry name" value="AAA_lid_3"/>
    <property type="match status" value="1"/>
</dbReference>
<dbReference type="Gene3D" id="2.40.40.20">
    <property type="match status" value="1"/>
</dbReference>
<keyword evidence="9" id="KW-0479">Metal-binding</keyword>
<dbReference type="FunFam" id="1.10.8.60:FF:000026">
    <property type="entry name" value="vesicle-fusing ATPase isoform X1"/>
    <property type="match status" value="1"/>
</dbReference>
<dbReference type="InterPro" id="IPR041569">
    <property type="entry name" value="AAA_lid_3"/>
</dbReference>
<dbReference type="InterPro" id="IPR003959">
    <property type="entry name" value="ATPase_AAA_core"/>
</dbReference>
<feature type="domain" description="AAA+ ATPase" evidence="10">
    <location>
        <begin position="243"/>
        <end position="390"/>
    </location>
</feature>
<comment type="similarity">
    <text evidence="2 9">Belongs to the AAA ATPase family.</text>
</comment>